<feature type="region of interest" description="Disordered" evidence="1">
    <location>
        <begin position="81"/>
        <end position="118"/>
    </location>
</feature>
<feature type="region of interest" description="Disordered" evidence="1">
    <location>
        <begin position="241"/>
        <end position="320"/>
    </location>
</feature>
<evidence type="ECO:0000313" key="2">
    <source>
        <dbReference type="EMBL" id="KXH60444.1"/>
    </source>
</evidence>
<protein>
    <submittedName>
        <fullName evidence="2">Uncharacterized protein</fullName>
    </submittedName>
</protein>
<comment type="caution">
    <text evidence="2">The sequence shown here is derived from an EMBL/GenBank/DDBJ whole genome shotgun (WGS) entry which is preliminary data.</text>
</comment>
<sequence>MAPIAPRDVNPALRSRGIKKFAHPPSQLIRVSQKFATRLELGIQLCHNTEDISPQQHGCTPRLFAGLLLTSLVEYLDGTAAEGGHRSRGSRLARPPKRERRNSVNPSKVEKSAGQGLRHPVPVLAEAKALLPSYSVNSMTPTQVRFSMLKYPRICILVSRVGLKTPPEPLRYLKYFKTPVDASYQGRRSYSTKTTLTYSRIESNMGKSSKSTSASHGRSSASSSNQAASTSYGASQYSSTSSQVPAGYYSQPTTSAYGNGRQAPHDPYSSQTSGYGQHTGLPASSHHSSASAAASYSSQASVTGSYSSNYESRPYDEDMSPAARGAYARGLPGLPISSAPPPQRNHSTVIGAVQSLGYNQGYSATQQYHYAQNLDLGGSSSSRRGSSSRQEPRSRSSR</sequence>
<feature type="region of interest" description="Disordered" evidence="1">
    <location>
        <begin position="188"/>
        <end position="227"/>
    </location>
</feature>
<gene>
    <name evidence="2" type="ORF">CSAL01_07070</name>
</gene>
<dbReference type="Proteomes" id="UP000070121">
    <property type="component" value="Unassembled WGS sequence"/>
</dbReference>
<feature type="compositionally biased region" description="Low complexity" evidence="1">
    <location>
        <begin position="377"/>
        <end position="389"/>
    </location>
</feature>
<evidence type="ECO:0000256" key="1">
    <source>
        <dbReference type="SAM" id="MobiDB-lite"/>
    </source>
</evidence>
<keyword evidence="3" id="KW-1185">Reference proteome</keyword>
<feature type="compositionally biased region" description="Basic residues" evidence="1">
    <location>
        <begin position="86"/>
        <end position="100"/>
    </location>
</feature>
<proteinExistence type="predicted"/>
<feature type="compositionally biased region" description="Polar residues" evidence="1">
    <location>
        <begin position="188"/>
        <end position="202"/>
    </location>
</feature>
<organism evidence="2 3">
    <name type="scientific">Colletotrichum salicis</name>
    <dbReference type="NCBI Taxonomy" id="1209931"/>
    <lineage>
        <taxon>Eukaryota</taxon>
        <taxon>Fungi</taxon>
        <taxon>Dikarya</taxon>
        <taxon>Ascomycota</taxon>
        <taxon>Pezizomycotina</taxon>
        <taxon>Sordariomycetes</taxon>
        <taxon>Hypocreomycetidae</taxon>
        <taxon>Glomerellales</taxon>
        <taxon>Glomerellaceae</taxon>
        <taxon>Colletotrichum</taxon>
        <taxon>Colletotrichum acutatum species complex</taxon>
    </lineage>
</organism>
<feature type="region of interest" description="Disordered" evidence="1">
    <location>
        <begin position="373"/>
        <end position="398"/>
    </location>
</feature>
<dbReference type="AlphaFoldDB" id="A0A135UJ79"/>
<name>A0A135UJ79_9PEZI</name>
<dbReference type="EMBL" id="JFFI01001385">
    <property type="protein sequence ID" value="KXH60444.1"/>
    <property type="molecule type" value="Genomic_DNA"/>
</dbReference>
<reference evidence="2 3" key="1">
    <citation type="submission" date="2014-02" db="EMBL/GenBank/DDBJ databases">
        <title>The genome sequence of Colletotrichum salicis CBS 607.94.</title>
        <authorList>
            <person name="Baroncelli R."/>
            <person name="Thon M.R."/>
        </authorList>
    </citation>
    <scope>NUCLEOTIDE SEQUENCE [LARGE SCALE GENOMIC DNA]</scope>
    <source>
        <strain evidence="2 3">CBS 607.94</strain>
    </source>
</reference>
<evidence type="ECO:0000313" key="3">
    <source>
        <dbReference type="Proteomes" id="UP000070121"/>
    </source>
</evidence>
<accession>A0A135UJ79</accession>
<feature type="compositionally biased region" description="Low complexity" evidence="1">
    <location>
        <begin position="203"/>
        <end position="227"/>
    </location>
</feature>
<feature type="compositionally biased region" description="Polar residues" evidence="1">
    <location>
        <begin position="302"/>
        <end position="311"/>
    </location>
</feature>
<feature type="compositionally biased region" description="Low complexity" evidence="1">
    <location>
        <begin position="283"/>
        <end position="301"/>
    </location>
</feature>